<sequence length="88" mass="10159">MANLARLSHTTLFFRSISPGHPICPQYRQPFSSIHGARNWSLQAGHDNPEPEEWDWDMFPRNEKWREAIRNYEREENDATACGMAGGA</sequence>
<comment type="caution">
    <text evidence="1">The sequence shown here is derived from an EMBL/GenBank/DDBJ whole genome shotgun (WGS) entry which is preliminary data.</text>
</comment>
<dbReference type="Proteomes" id="UP000559256">
    <property type="component" value="Unassembled WGS sequence"/>
</dbReference>
<dbReference type="EMBL" id="JAACJM010000090">
    <property type="protein sequence ID" value="KAF5347671.1"/>
    <property type="molecule type" value="Genomic_DNA"/>
</dbReference>
<keyword evidence="2" id="KW-1185">Reference proteome</keyword>
<evidence type="ECO:0000313" key="1">
    <source>
        <dbReference type="EMBL" id="KAF5347671.1"/>
    </source>
</evidence>
<evidence type="ECO:0000313" key="2">
    <source>
        <dbReference type="Proteomes" id="UP000559256"/>
    </source>
</evidence>
<dbReference type="OrthoDB" id="630188at2759"/>
<reference evidence="1 2" key="1">
    <citation type="journal article" date="2020" name="ISME J.">
        <title>Uncovering the hidden diversity of litter-decomposition mechanisms in mushroom-forming fungi.</title>
        <authorList>
            <person name="Floudas D."/>
            <person name="Bentzer J."/>
            <person name="Ahren D."/>
            <person name="Johansson T."/>
            <person name="Persson P."/>
            <person name="Tunlid A."/>
        </authorList>
    </citation>
    <scope>NUCLEOTIDE SEQUENCE [LARGE SCALE GENOMIC DNA]</scope>
    <source>
        <strain evidence="1 2">CBS 291.85</strain>
    </source>
</reference>
<dbReference type="AlphaFoldDB" id="A0A8H5CV59"/>
<proteinExistence type="predicted"/>
<accession>A0A8H5CV59</accession>
<gene>
    <name evidence="1" type="ORF">D9758_014839</name>
</gene>
<organism evidence="1 2">
    <name type="scientific">Tetrapyrgos nigripes</name>
    <dbReference type="NCBI Taxonomy" id="182062"/>
    <lineage>
        <taxon>Eukaryota</taxon>
        <taxon>Fungi</taxon>
        <taxon>Dikarya</taxon>
        <taxon>Basidiomycota</taxon>
        <taxon>Agaricomycotina</taxon>
        <taxon>Agaricomycetes</taxon>
        <taxon>Agaricomycetidae</taxon>
        <taxon>Agaricales</taxon>
        <taxon>Marasmiineae</taxon>
        <taxon>Marasmiaceae</taxon>
        <taxon>Tetrapyrgos</taxon>
    </lineage>
</organism>
<name>A0A8H5CV59_9AGAR</name>
<protein>
    <submittedName>
        <fullName evidence="1">Uncharacterized protein</fullName>
    </submittedName>
</protein>